<reference evidence="1" key="1">
    <citation type="submission" date="2022-07" db="EMBL/GenBank/DDBJ databases">
        <title>Evaluation of T. orientalis genome assembly methods using nanopore sequencing and analysis of variation between genomes.</title>
        <authorList>
            <person name="Yam J."/>
            <person name="Micallef M.L."/>
            <person name="Liu M."/>
            <person name="Djordjevic S.P."/>
            <person name="Bogema D.R."/>
            <person name="Jenkins C."/>
        </authorList>
    </citation>
    <scope>NUCLEOTIDE SEQUENCE</scope>
    <source>
        <strain evidence="1">Goon Nure</strain>
    </source>
</reference>
<name>A0A976QWH0_THEOR</name>
<evidence type="ECO:0000313" key="2">
    <source>
        <dbReference type="Proteomes" id="UP000244811"/>
    </source>
</evidence>
<accession>A0A976QWH0</accession>
<organism evidence="1 2">
    <name type="scientific">Theileria orientalis</name>
    <dbReference type="NCBI Taxonomy" id="68886"/>
    <lineage>
        <taxon>Eukaryota</taxon>
        <taxon>Sar</taxon>
        <taxon>Alveolata</taxon>
        <taxon>Apicomplexa</taxon>
        <taxon>Aconoidasida</taxon>
        <taxon>Piroplasmida</taxon>
        <taxon>Theileriidae</taxon>
        <taxon>Theileria</taxon>
    </lineage>
</organism>
<dbReference type="AlphaFoldDB" id="A0A976QWH0"/>
<dbReference type="EMBL" id="CP056069">
    <property type="protein sequence ID" value="UKK00246.2"/>
    <property type="molecule type" value="Genomic_DNA"/>
</dbReference>
<evidence type="ECO:0000313" key="1">
    <source>
        <dbReference type="EMBL" id="UKK00246.2"/>
    </source>
</evidence>
<proteinExistence type="predicted"/>
<sequence>MASLFSLDDTSLNDDDISAINLSVERSISSLHSIVRSSINSATVVSQTASCLKELAKMQPLDGKYSEPIINFGYTDNIIILKKFGKEFALLFNRHRQFYNKSDVLSLLGVLSDHLNVLKKDLEAELKTIFENEKVNSKYFPISKDTLLLGVTLDETNLTILYMKDKLDAIDSTISQSKKNIVKLYLEFSTMLLMCLKLLNENIYSTEAAINSEVSKELALLKNESNDEIRCCNIEPTKLSLFKLLSLSYHKFSIDAQKESTFQDLSTLMTIIKETLDDALSEDVKEFFFDGELVKIESIINTE</sequence>
<gene>
    <name evidence="1" type="ORF">MACK_000316</name>
</gene>
<protein>
    <submittedName>
        <fullName evidence="1">Uncharacterized protein</fullName>
    </submittedName>
</protein>
<dbReference type="Proteomes" id="UP000244811">
    <property type="component" value="Chromosome 1"/>
</dbReference>